<gene>
    <name evidence="1" type="ORF">SHY70_05675</name>
</gene>
<dbReference type="EMBL" id="JAWWZK010000009">
    <property type="protein sequence ID" value="MDX5037769.1"/>
    <property type="molecule type" value="Genomic_DNA"/>
</dbReference>
<proteinExistence type="predicted"/>
<dbReference type="Proteomes" id="UP001270004">
    <property type="component" value="Unassembled WGS sequence"/>
</dbReference>
<accession>A0AAW9DHT7</accession>
<protein>
    <submittedName>
        <fullName evidence="1">Uncharacterized protein</fullName>
    </submittedName>
</protein>
<dbReference type="AlphaFoldDB" id="A0AAW9DHT7"/>
<reference evidence="1" key="1">
    <citation type="submission" date="2023-11" db="EMBL/GenBank/DDBJ databases">
        <title>Antimicrobial resistance in invasive Streptococcus suis isolated in Spain and the associated genetic mechanisms.</title>
        <authorList>
            <person name="Uruen C."/>
            <person name="Arenas J.A."/>
        </authorList>
    </citation>
    <scope>NUCLEOTIDE SEQUENCE</scope>
    <source>
        <strain evidence="1">Ss_70</strain>
    </source>
</reference>
<dbReference type="RefSeq" id="WP_044762295.1">
    <property type="nucleotide sequence ID" value="NZ_CEDZ01000009.1"/>
</dbReference>
<evidence type="ECO:0000313" key="2">
    <source>
        <dbReference type="Proteomes" id="UP001270004"/>
    </source>
</evidence>
<comment type="caution">
    <text evidence="1">The sequence shown here is derived from an EMBL/GenBank/DDBJ whole genome shotgun (WGS) entry which is preliminary data.</text>
</comment>
<name>A0AAW9DHT7_STRSU</name>
<organism evidence="1 2">
    <name type="scientific">Streptococcus suis</name>
    <dbReference type="NCBI Taxonomy" id="1307"/>
    <lineage>
        <taxon>Bacteria</taxon>
        <taxon>Bacillati</taxon>
        <taxon>Bacillota</taxon>
        <taxon>Bacilli</taxon>
        <taxon>Lactobacillales</taxon>
        <taxon>Streptococcaceae</taxon>
        <taxon>Streptococcus</taxon>
    </lineage>
</organism>
<sequence length="149" mass="17843">MDDSNLNRELEEISYLKKEIARLSQYEYEHRLLTECLANCLLQGRMRMSHCPRELRIKEEDLFYTYAWRFVEAKKDVQSGIELLELLNEDITYFVSVGTLSINTYSYWIEKWLSFLQRGTIAFKGDNDFECYFQKQKEANRSLFSNFGL</sequence>
<evidence type="ECO:0000313" key="1">
    <source>
        <dbReference type="EMBL" id="MDX5037769.1"/>
    </source>
</evidence>